<dbReference type="InterPro" id="IPR003356">
    <property type="entry name" value="DNA_methylase_A-5"/>
</dbReference>
<comment type="similarity">
    <text evidence="1">Belongs to the N(4)/N(6)-methyltransferase family.</text>
</comment>
<dbReference type="InterPro" id="IPR029063">
    <property type="entry name" value="SAM-dependent_MTases_sf"/>
</dbReference>
<organism evidence="4 5">
    <name type="scientific">Xenorhabdus budapestensis</name>
    <dbReference type="NCBI Taxonomy" id="290110"/>
    <lineage>
        <taxon>Bacteria</taxon>
        <taxon>Pseudomonadati</taxon>
        <taxon>Pseudomonadota</taxon>
        <taxon>Gammaproteobacteria</taxon>
        <taxon>Enterobacterales</taxon>
        <taxon>Morganellaceae</taxon>
        <taxon>Xenorhabdus</taxon>
    </lineage>
</organism>
<evidence type="ECO:0000256" key="1">
    <source>
        <dbReference type="ARBA" id="ARBA00006594"/>
    </source>
</evidence>
<accession>A0A2D0IMX5</accession>
<dbReference type="EMBL" id="NIBS01000052">
    <property type="protein sequence ID" value="PHM22847.1"/>
    <property type="molecule type" value="Genomic_DNA"/>
</dbReference>
<dbReference type="OrthoDB" id="9784823at2"/>
<dbReference type="Proteomes" id="UP000225833">
    <property type="component" value="Unassembled WGS sequence"/>
</dbReference>
<dbReference type="GO" id="GO:0003677">
    <property type="term" value="F:DNA binding"/>
    <property type="evidence" value="ECO:0007669"/>
    <property type="project" value="InterPro"/>
</dbReference>
<evidence type="ECO:0000313" key="5">
    <source>
        <dbReference type="Proteomes" id="UP000225833"/>
    </source>
</evidence>
<evidence type="ECO:0000313" key="4">
    <source>
        <dbReference type="EMBL" id="PHM23146.1"/>
    </source>
</evidence>
<gene>
    <name evidence="4" type="ORF">Xbud_03655</name>
    <name evidence="3" type="ORF">Xbud_03716</name>
</gene>
<dbReference type="SUPFAM" id="SSF53335">
    <property type="entry name" value="S-adenosyl-L-methionine-dependent methyltransferases"/>
    <property type="match status" value="1"/>
</dbReference>
<dbReference type="AlphaFoldDB" id="A0A2D0IMX5"/>
<dbReference type="RefSeq" id="WP_099137402.1">
    <property type="nucleotide sequence ID" value="NZ_CAWNNJ010000113.1"/>
</dbReference>
<protein>
    <submittedName>
        <fullName evidence="4">Integrase</fullName>
    </submittedName>
</protein>
<dbReference type="GO" id="GO:0008170">
    <property type="term" value="F:N-methyltransferase activity"/>
    <property type="evidence" value="ECO:0007669"/>
    <property type="project" value="InterPro"/>
</dbReference>
<dbReference type="Pfam" id="PF02384">
    <property type="entry name" value="N6_Mtase"/>
    <property type="match status" value="1"/>
</dbReference>
<dbReference type="Gene3D" id="3.40.50.150">
    <property type="entry name" value="Vaccinia Virus protein VP39"/>
    <property type="match status" value="1"/>
</dbReference>
<reference evidence="4 5" key="1">
    <citation type="journal article" date="2017" name="Nat. Microbiol.">
        <title>Natural product diversity associated with the nematode symbionts Photorhabdus and Xenorhabdus.</title>
        <authorList>
            <person name="Tobias N.J."/>
            <person name="Wolff H."/>
            <person name="Djahanschiri B."/>
            <person name="Grundmann F."/>
            <person name="Kronenwerth M."/>
            <person name="Shi Y.M."/>
            <person name="Simonyi S."/>
            <person name="Grun P."/>
            <person name="Shapiro-Ilan D."/>
            <person name="Pidot S.J."/>
            <person name="Stinear T.P."/>
            <person name="Ebersberger I."/>
            <person name="Bode H.B."/>
        </authorList>
    </citation>
    <scope>NUCLEOTIDE SEQUENCE [LARGE SCALE GENOMIC DNA]</scope>
    <source>
        <strain evidence="4 5">DSM 16342</strain>
    </source>
</reference>
<feature type="domain" description="DNA methylase adenine-specific" evidence="2">
    <location>
        <begin position="100"/>
        <end position="199"/>
    </location>
</feature>
<evidence type="ECO:0000313" key="3">
    <source>
        <dbReference type="EMBL" id="PHM22847.1"/>
    </source>
</evidence>
<evidence type="ECO:0000259" key="2">
    <source>
        <dbReference type="Pfam" id="PF02384"/>
    </source>
</evidence>
<dbReference type="EMBL" id="NIBS01000044">
    <property type="protein sequence ID" value="PHM23146.1"/>
    <property type="molecule type" value="Genomic_DNA"/>
</dbReference>
<proteinExistence type="inferred from homology"/>
<sequence length="229" mass="25896">MASRTDYQQEFISLFNQTARYQPRYQVFRDFCHCAMAAIHNKYCFSEELEQFYLKTIRKYAREDVDRIVKLFSTTVLALAEAPGDFLGTVFMRLELGNKHLQQFFTPWSVARMMAEIQLQDVSARLQEKPFVTLYEPACGAGCMTLAAADVLREQGHDPLCSLWVSAIDIDPLAAVMAYVQLSLAGIPAAVTVGNALDDGGSKRTRYTPAHYLGNWSNRLREHQQPQAA</sequence>
<name>A0A2D0IMX5_XENBU</name>
<comment type="caution">
    <text evidence="4">The sequence shown here is derived from an EMBL/GenBank/DDBJ whole genome shotgun (WGS) entry which is preliminary data.</text>
</comment>